<dbReference type="KEGG" id="pne:Pnec_0777"/>
<accession>B1XUG5</accession>
<dbReference type="AlphaFoldDB" id="B1XUG5"/>
<dbReference type="EMBL" id="CP001010">
    <property type="protein sequence ID" value="ACB43992.1"/>
    <property type="molecule type" value="Genomic_DNA"/>
</dbReference>
<evidence type="ECO:0000313" key="1">
    <source>
        <dbReference type="EMBL" id="ACB43992.1"/>
    </source>
</evidence>
<dbReference type="STRING" id="452638.Pnec_0777"/>
<name>B1XUG5_POLNS</name>
<organism evidence="1">
    <name type="scientific">Polynucleobacter necessarius subsp. necessarius (strain STIR1)</name>
    <dbReference type="NCBI Taxonomy" id="452638"/>
    <lineage>
        <taxon>Bacteria</taxon>
        <taxon>Pseudomonadati</taxon>
        <taxon>Pseudomonadota</taxon>
        <taxon>Betaproteobacteria</taxon>
        <taxon>Burkholderiales</taxon>
        <taxon>Burkholderiaceae</taxon>
        <taxon>Polynucleobacter</taxon>
    </lineage>
</organism>
<reference evidence="1" key="1">
    <citation type="submission" date="2008-03" db="EMBL/GenBank/DDBJ databases">
        <title>Complete sequence of Polynucleobacter necessarius STIR1.</title>
        <authorList>
            <consortium name="US DOE Joint Genome Institute"/>
            <person name="Copeland A."/>
            <person name="Lucas S."/>
            <person name="Lapidus A."/>
            <person name="Barry K."/>
            <person name="Detter J.C."/>
            <person name="Glavina del Rio T."/>
            <person name="Hammon N."/>
            <person name="Israni S."/>
            <person name="Dalin E."/>
            <person name="Tice H."/>
            <person name="Pitluck S."/>
            <person name="Chain P."/>
            <person name="Malfatti S."/>
            <person name="Shin M."/>
            <person name="Vergez L."/>
            <person name="Schmutz J."/>
            <person name="Larimer F."/>
            <person name="Land M."/>
            <person name="Hauser L."/>
            <person name="Kyrpides N."/>
            <person name="Kim E."/>
            <person name="Hahn M."/>
            <person name="Richardson P."/>
        </authorList>
    </citation>
    <scope>NUCLEOTIDE SEQUENCE [LARGE SCALE GENOMIC DNA]</scope>
    <source>
        <strain evidence="1">STIR1</strain>
    </source>
</reference>
<dbReference type="HOGENOM" id="CLU_1494914_0_0_4"/>
<sequence length="180" mass="17745">MLLAAGSSQAIGTVTKNIKLSGSPTFTVGSGGIIDFYTGDSSGSTGLATYVDAQSPKSYTPSDTNTNTGVTSINGGAISVEADANLGAATSVAINAGTGTFSSSKDITLNGAATINNTNTTNASTLSGNFTNGANLLGNVGSSAALATLTSSIGGTTNFTGTTVTTTGAQTFNQHRYYNN</sequence>
<proteinExistence type="predicted"/>
<gene>
    <name evidence="1" type="ordered locus">Pnec_0777</name>
</gene>
<protein>
    <submittedName>
        <fullName evidence="1">Uncharacterized protein</fullName>
    </submittedName>
</protein>